<feature type="transmembrane region" description="Helical" evidence="6">
    <location>
        <begin position="201"/>
        <end position="218"/>
    </location>
</feature>
<dbReference type="SUPFAM" id="SSF103473">
    <property type="entry name" value="MFS general substrate transporter"/>
    <property type="match status" value="2"/>
</dbReference>
<feature type="transmembrane region" description="Helical" evidence="6">
    <location>
        <begin position="124"/>
        <end position="149"/>
    </location>
</feature>
<evidence type="ECO:0000256" key="3">
    <source>
        <dbReference type="ARBA" id="ARBA00022692"/>
    </source>
</evidence>
<feature type="transmembrane region" description="Helical" evidence="6">
    <location>
        <begin position="340"/>
        <end position="358"/>
    </location>
</feature>
<name>A0A4U9U4E8_9SPHI</name>
<keyword evidence="3 6" id="KW-0812">Transmembrane</keyword>
<dbReference type="InterPro" id="IPR011701">
    <property type="entry name" value="MFS"/>
</dbReference>
<keyword evidence="2" id="KW-1003">Cell membrane</keyword>
<sequence>MKKEASILSISNINFMKNQPKPNYTFALITITVLFFMWGFITCMNDILIPYLKQLFNLKFLEAMLVQFCFFGAYFIGSLLYFIYSATMGDPIHLIGYKKGIIAGIMIAALGCFLFYPAATISSYPLFLAALFILGLGFTVLQITANAYVSLLGSQESASSRLNMTQAFNAFGTTIAPILGGHLIFELFSTADGSFSALSTRIPYMAFGVVLMLVAIFISRVKLPDFHSEPGTEPVRGLVALKFPNLRYGMLTMFCYVGGEVAVGSFIISFLELPAIVGLPEAVAKNYLALYWGGAMMGRFLGSISLNTKIPTNRRFFYMIITAIAVFGLIYAIVDLNFSQIRFFLLFVLLNFVAFFIGRSLPARTLMIFASVNILLILSAVVNNGSIAMYSILGIGIFNSIMFSNIYTLSISGLGKYTSQGSSLVVMAILGGALVPVLQGYIADEVGVQSSFLLPTCCYIVIALFGLYSSRHLSVVSPLVAGAKGH</sequence>
<dbReference type="CDD" id="cd17394">
    <property type="entry name" value="MFS_FucP_like"/>
    <property type="match status" value="1"/>
</dbReference>
<dbReference type="InterPro" id="IPR050375">
    <property type="entry name" value="MFS_TsgA-like"/>
</dbReference>
<dbReference type="GeneID" id="78460883"/>
<dbReference type="InterPro" id="IPR036259">
    <property type="entry name" value="MFS_trans_sf"/>
</dbReference>
<dbReference type="Proteomes" id="UP000308196">
    <property type="component" value="Chromosome"/>
</dbReference>
<evidence type="ECO:0000256" key="4">
    <source>
        <dbReference type="ARBA" id="ARBA00022989"/>
    </source>
</evidence>
<dbReference type="EMBL" id="LR590484">
    <property type="protein sequence ID" value="VTR27745.1"/>
    <property type="molecule type" value="Genomic_DNA"/>
</dbReference>
<dbReference type="Gene3D" id="1.20.1250.20">
    <property type="entry name" value="MFS general substrate transporter like domains"/>
    <property type="match status" value="2"/>
</dbReference>
<evidence type="ECO:0000256" key="1">
    <source>
        <dbReference type="ARBA" id="ARBA00004429"/>
    </source>
</evidence>
<organism evidence="8 9">
    <name type="scientific">Sphingobacterium thalpophilum</name>
    <dbReference type="NCBI Taxonomy" id="259"/>
    <lineage>
        <taxon>Bacteria</taxon>
        <taxon>Pseudomonadati</taxon>
        <taxon>Bacteroidota</taxon>
        <taxon>Sphingobacteriia</taxon>
        <taxon>Sphingobacteriales</taxon>
        <taxon>Sphingobacteriaceae</taxon>
        <taxon>Sphingobacterium</taxon>
    </lineage>
</organism>
<feature type="transmembrane region" description="Helical" evidence="6">
    <location>
        <begin position="26"/>
        <end position="52"/>
    </location>
</feature>
<feature type="transmembrane region" description="Helical" evidence="6">
    <location>
        <begin position="448"/>
        <end position="468"/>
    </location>
</feature>
<dbReference type="PANTHER" id="PTHR43702:SF3">
    <property type="entry name" value="PROTEIN TSGA"/>
    <property type="match status" value="1"/>
</dbReference>
<feature type="transmembrane region" description="Helical" evidence="6">
    <location>
        <begin position="288"/>
        <end position="304"/>
    </location>
</feature>
<keyword evidence="4 6" id="KW-1133">Transmembrane helix</keyword>
<dbReference type="RefSeq" id="WP_232048599.1">
    <property type="nucleotide sequence ID" value="NZ_LR590484.1"/>
</dbReference>
<accession>A0A4U9U4E8</accession>
<evidence type="ECO:0000256" key="6">
    <source>
        <dbReference type="SAM" id="Phobius"/>
    </source>
</evidence>
<dbReference type="Pfam" id="PF07690">
    <property type="entry name" value="MFS_1"/>
    <property type="match status" value="1"/>
</dbReference>
<feature type="transmembrane region" description="Helical" evidence="6">
    <location>
        <begin position="248"/>
        <end position="268"/>
    </location>
</feature>
<feature type="transmembrane region" description="Helical" evidence="6">
    <location>
        <begin position="64"/>
        <end position="84"/>
    </location>
</feature>
<dbReference type="KEGG" id="stha:NCTC11429_00043"/>
<feature type="transmembrane region" description="Helical" evidence="6">
    <location>
        <begin position="316"/>
        <end position="334"/>
    </location>
</feature>
<feature type="transmembrane region" description="Helical" evidence="6">
    <location>
        <begin position="96"/>
        <end position="118"/>
    </location>
</feature>
<feature type="domain" description="Major facilitator superfamily (MFS) profile" evidence="7">
    <location>
        <begin position="27"/>
        <end position="474"/>
    </location>
</feature>
<gene>
    <name evidence="8" type="primary">fucP_1</name>
    <name evidence="8" type="ORF">NCTC11429_00043</name>
</gene>
<dbReference type="PANTHER" id="PTHR43702">
    <property type="entry name" value="L-FUCOSE-PROTON SYMPORTER"/>
    <property type="match status" value="1"/>
</dbReference>
<evidence type="ECO:0000313" key="9">
    <source>
        <dbReference type="Proteomes" id="UP000308196"/>
    </source>
</evidence>
<feature type="transmembrane region" description="Helical" evidence="6">
    <location>
        <begin position="365"/>
        <end position="382"/>
    </location>
</feature>
<dbReference type="GO" id="GO:0005886">
    <property type="term" value="C:plasma membrane"/>
    <property type="evidence" value="ECO:0007669"/>
    <property type="project" value="UniProtKB-SubCell"/>
</dbReference>
<dbReference type="InterPro" id="IPR020846">
    <property type="entry name" value="MFS_dom"/>
</dbReference>
<proteinExistence type="predicted"/>
<protein>
    <submittedName>
        <fullName evidence="8">L-fucose permease</fullName>
    </submittedName>
</protein>
<dbReference type="GO" id="GO:0022857">
    <property type="term" value="F:transmembrane transporter activity"/>
    <property type="evidence" value="ECO:0007669"/>
    <property type="project" value="InterPro"/>
</dbReference>
<dbReference type="AlphaFoldDB" id="A0A4U9U4E8"/>
<evidence type="ECO:0000256" key="5">
    <source>
        <dbReference type="ARBA" id="ARBA00023136"/>
    </source>
</evidence>
<dbReference type="PROSITE" id="PS50850">
    <property type="entry name" value="MFS"/>
    <property type="match status" value="1"/>
</dbReference>
<feature type="transmembrane region" description="Helical" evidence="6">
    <location>
        <begin position="388"/>
        <end position="409"/>
    </location>
</feature>
<feature type="transmembrane region" description="Helical" evidence="6">
    <location>
        <begin position="421"/>
        <end position="442"/>
    </location>
</feature>
<reference evidence="8 9" key="1">
    <citation type="submission" date="2019-05" db="EMBL/GenBank/DDBJ databases">
        <authorList>
            <consortium name="Pathogen Informatics"/>
        </authorList>
    </citation>
    <scope>NUCLEOTIDE SEQUENCE [LARGE SCALE GENOMIC DNA]</scope>
    <source>
        <strain evidence="8 9">NCTC11429</strain>
    </source>
</reference>
<keyword evidence="5 6" id="KW-0472">Membrane</keyword>
<evidence type="ECO:0000256" key="2">
    <source>
        <dbReference type="ARBA" id="ARBA00022475"/>
    </source>
</evidence>
<evidence type="ECO:0000259" key="7">
    <source>
        <dbReference type="PROSITE" id="PS50850"/>
    </source>
</evidence>
<feature type="transmembrane region" description="Helical" evidence="6">
    <location>
        <begin position="170"/>
        <end position="189"/>
    </location>
</feature>
<comment type="subcellular location">
    <subcellularLocation>
        <location evidence="1">Cell inner membrane</location>
        <topology evidence="1">Multi-pass membrane protein</topology>
    </subcellularLocation>
</comment>
<evidence type="ECO:0000313" key="8">
    <source>
        <dbReference type="EMBL" id="VTR27745.1"/>
    </source>
</evidence>